<dbReference type="EMBL" id="FOHU01000021">
    <property type="protein sequence ID" value="SET70023.1"/>
    <property type="molecule type" value="Genomic_DNA"/>
</dbReference>
<name>A0A1I0GGM1_9FIRM</name>
<reference evidence="3 4" key="1">
    <citation type="submission" date="2016-10" db="EMBL/GenBank/DDBJ databases">
        <authorList>
            <person name="de Groot N.N."/>
        </authorList>
    </citation>
    <scope>NUCLEOTIDE SEQUENCE [LARGE SCALE GENOMIC DNA]</scope>
    <source>
        <strain evidence="3 4">DSM 18979</strain>
    </source>
</reference>
<dbReference type="InterPro" id="IPR008964">
    <property type="entry name" value="Invasin/intimin_cell_adhesion"/>
</dbReference>
<evidence type="ECO:0000256" key="1">
    <source>
        <dbReference type="ARBA" id="ARBA00022737"/>
    </source>
</evidence>
<dbReference type="InterPro" id="IPR003343">
    <property type="entry name" value="Big_2"/>
</dbReference>
<evidence type="ECO:0000313" key="3">
    <source>
        <dbReference type="EMBL" id="SET70023.1"/>
    </source>
</evidence>
<evidence type="ECO:0000313" key="4">
    <source>
        <dbReference type="Proteomes" id="UP000199568"/>
    </source>
</evidence>
<keyword evidence="1" id="KW-0677">Repeat</keyword>
<sequence length="1226" mass="129086">MKGKTQWKKSIAFMVSLMMLITMIPLLAFGQTNDFDDHWASEIINKWMKEGLISGYPDGSFRPNNPITRAEFMVLTNKAFAFVEEVTISFEDVNEKDWFTPAIKRGIAARYISGYPDGSMGPNNPISRQETAVVLTKIMDLSINPYRAESFSDAASIQNWSKGYIGAVAVSGFMSGYPDGSFKPATAITRAEALVVLDKARIARDEMLQEEAFTGMINKAGTYGPETVTETFEGDIYIQEKGITLQNILIKGDLFITEEVGDGEVYLNNITVEGDTYIRGGGIDSIHINDGSYSRIIIQKTGKGIRVLAMGTKITTLIVYPETAGNEVILNGNYDSVTVLAEGVSITTQGNTNIKKLTIGKQAKDTTVATSKETIIDEAVVDSNTEFNNQGRIIRAIGTVARSSNYDVNQPENLTRPSSGGGGGSTTPAIIEVSAISITPETMTLTAGGAMSTITATVSPENATNKNVIWLSSNPAVATVNGGVVTPVAGGTVTITATSAADGIKSATCVVTVNAAVNNEPKMTASPIQVTVDSGFNQTFTLTIENDTVTNAVYTEYILLGGVFAELNLGDIDRSNDTTVTAEVYGNLTNAGTGTITLDADALVHSESNLTVSVTVVEGTVIPVSAITVIGAGDVTTIDVDNGTLQMSAAVLPTNASNKSVTWSVADGTGSATISVGGLLTAVTDGTVTVTATSVSTGAVTGTLVVTISNQLIPSTIVFTDAGPIAKTVGDAPFTNAVTGGDGAGAITYVSGTPATATVDAATGQVTIVAAGSTIITATKAATATHAAATNTYTVNVNPAPPATVTGIAVKTAPTKTVYTEGENLELAGLEVTLTMSDASEVDVSFAGFGAEGITTVKADGVALVQADASVVITHTASGQTATQAITVNPAVVAGPPSGQLLDADSRSGMTGVLYTRDGNIYYNQQDAFGTWGSETQLGIGTEGKLVFDLVGHIHVAYTTDGKIGYRKYNGAEWAAEMLIVSNHSGTNKWPDIDVDAGNNPHIIYVDSMGDTAGTQNQPDVMYAYKNNGTFTKHVLYSGNYDSDWKEGRYPAEKKPLIAMDENNNQYVFYQWRTYDHGMGVNHDRGLTVAGATTTQSLGHVSSNTDRFDIYDFKEIGGKLYALYRDNTNIKVSEMTVNSAGEIVAKVDLHTLPASSAYSIDVIGSDIVIGSKDGNNLRVHYNENPTTYNEIVVKGNAVSIVNLGGTFYAFYTDNADDVIKRLAITD</sequence>
<dbReference type="InterPro" id="IPR001119">
    <property type="entry name" value="SLH_dom"/>
</dbReference>
<protein>
    <submittedName>
        <fullName evidence="3">S-layer homology domain-containing protein</fullName>
    </submittedName>
</protein>
<dbReference type="InterPro" id="IPR051465">
    <property type="entry name" value="Cell_Envelope_Struct_Comp"/>
</dbReference>
<dbReference type="Pfam" id="PF00395">
    <property type="entry name" value="SLH"/>
    <property type="match status" value="3"/>
</dbReference>
<dbReference type="PROSITE" id="PS51272">
    <property type="entry name" value="SLH"/>
    <property type="match status" value="3"/>
</dbReference>
<dbReference type="RefSeq" id="WP_090446304.1">
    <property type="nucleotide sequence ID" value="NZ_FOHU01000021.1"/>
</dbReference>
<dbReference type="STRING" id="426128.SAMN05660297_03186"/>
<dbReference type="PANTHER" id="PTHR43308:SF5">
    <property type="entry name" value="S-LAYER PROTEIN _ PEPTIDOGLYCAN ENDO-BETA-N-ACETYLGLUCOSAMINIDASE"/>
    <property type="match status" value="1"/>
</dbReference>
<dbReference type="Gene3D" id="2.60.40.1080">
    <property type="match status" value="3"/>
</dbReference>
<accession>A0A1I0GGM1</accession>
<feature type="domain" description="SLH" evidence="2">
    <location>
        <begin position="91"/>
        <end position="147"/>
    </location>
</feature>
<organism evidence="3 4">
    <name type="scientific">Natronincola peptidivorans</name>
    <dbReference type="NCBI Taxonomy" id="426128"/>
    <lineage>
        <taxon>Bacteria</taxon>
        <taxon>Bacillati</taxon>
        <taxon>Bacillota</taxon>
        <taxon>Clostridia</taxon>
        <taxon>Peptostreptococcales</taxon>
        <taxon>Natronincolaceae</taxon>
        <taxon>Natronincola</taxon>
    </lineage>
</organism>
<dbReference type="Pfam" id="PF02368">
    <property type="entry name" value="Big_2"/>
    <property type="match status" value="2"/>
</dbReference>
<keyword evidence="4" id="KW-1185">Reference proteome</keyword>
<dbReference type="Proteomes" id="UP000199568">
    <property type="component" value="Unassembled WGS sequence"/>
</dbReference>
<dbReference type="SUPFAM" id="SSF49373">
    <property type="entry name" value="Invasin/intimin cell-adhesion fragments"/>
    <property type="match status" value="2"/>
</dbReference>
<dbReference type="PANTHER" id="PTHR43308">
    <property type="entry name" value="OUTER MEMBRANE PROTEIN ALPHA-RELATED"/>
    <property type="match status" value="1"/>
</dbReference>
<feature type="domain" description="SLH" evidence="2">
    <location>
        <begin position="148"/>
        <end position="211"/>
    </location>
</feature>
<feature type="domain" description="SLH" evidence="2">
    <location>
        <begin position="27"/>
        <end position="90"/>
    </location>
</feature>
<dbReference type="Gene3D" id="2.60.40.3630">
    <property type="match status" value="1"/>
</dbReference>
<dbReference type="OrthoDB" id="1947361at2"/>
<dbReference type="SMART" id="SM00635">
    <property type="entry name" value="BID_2"/>
    <property type="match status" value="3"/>
</dbReference>
<gene>
    <name evidence="3" type="ORF">SAMN05660297_03186</name>
</gene>
<dbReference type="AlphaFoldDB" id="A0A1I0GGM1"/>
<dbReference type="SUPFAM" id="SSF89372">
    <property type="entry name" value="Fucose-specific lectin"/>
    <property type="match status" value="1"/>
</dbReference>
<evidence type="ECO:0000259" key="2">
    <source>
        <dbReference type="PROSITE" id="PS51272"/>
    </source>
</evidence>
<proteinExistence type="predicted"/>